<comment type="similarity">
    <text evidence="1">Belongs to the sigma-70 factor family. ECF subfamily.</text>
</comment>
<gene>
    <name evidence="8" type="ORF">HDA44_003753</name>
</gene>
<evidence type="ECO:0000259" key="6">
    <source>
        <dbReference type="Pfam" id="PF04542"/>
    </source>
</evidence>
<dbReference type="Gene3D" id="1.10.1740.10">
    <property type="match status" value="1"/>
</dbReference>
<protein>
    <submittedName>
        <fullName evidence="8">RNA polymerase sigma-70 factor (ECF subfamily)</fullName>
    </submittedName>
</protein>
<evidence type="ECO:0000256" key="5">
    <source>
        <dbReference type="ARBA" id="ARBA00023163"/>
    </source>
</evidence>
<evidence type="ECO:0000256" key="2">
    <source>
        <dbReference type="ARBA" id="ARBA00023015"/>
    </source>
</evidence>
<dbReference type="RefSeq" id="WP_184836141.1">
    <property type="nucleotide sequence ID" value="NZ_BAAAVN010000025.1"/>
</dbReference>
<dbReference type="GO" id="GO:0003677">
    <property type="term" value="F:DNA binding"/>
    <property type="evidence" value="ECO:0007669"/>
    <property type="project" value="UniProtKB-KW"/>
</dbReference>
<keyword evidence="5" id="KW-0804">Transcription</keyword>
<organism evidence="8 9">
    <name type="scientific">Kribbella solani</name>
    <dbReference type="NCBI Taxonomy" id="236067"/>
    <lineage>
        <taxon>Bacteria</taxon>
        <taxon>Bacillati</taxon>
        <taxon>Actinomycetota</taxon>
        <taxon>Actinomycetes</taxon>
        <taxon>Propionibacteriales</taxon>
        <taxon>Kribbellaceae</taxon>
        <taxon>Kribbella</taxon>
    </lineage>
</organism>
<dbReference type="InterPro" id="IPR007627">
    <property type="entry name" value="RNA_pol_sigma70_r2"/>
</dbReference>
<feature type="domain" description="RNA polymerase sigma factor 70 region 4 type 2" evidence="7">
    <location>
        <begin position="139"/>
        <end position="176"/>
    </location>
</feature>
<comment type="caution">
    <text evidence="8">The sequence shown here is derived from an EMBL/GenBank/DDBJ whole genome shotgun (WGS) entry which is preliminary data.</text>
</comment>
<evidence type="ECO:0000259" key="7">
    <source>
        <dbReference type="Pfam" id="PF08281"/>
    </source>
</evidence>
<dbReference type="InterPro" id="IPR013324">
    <property type="entry name" value="RNA_pol_sigma_r3/r4-like"/>
</dbReference>
<keyword evidence="2" id="KW-0805">Transcription regulation</keyword>
<evidence type="ECO:0000313" key="8">
    <source>
        <dbReference type="EMBL" id="MBB5980412.1"/>
    </source>
</evidence>
<keyword evidence="9" id="KW-1185">Reference proteome</keyword>
<dbReference type="InterPro" id="IPR013249">
    <property type="entry name" value="RNA_pol_sigma70_r4_t2"/>
</dbReference>
<dbReference type="GO" id="GO:0006352">
    <property type="term" value="P:DNA-templated transcription initiation"/>
    <property type="evidence" value="ECO:0007669"/>
    <property type="project" value="InterPro"/>
</dbReference>
<evidence type="ECO:0000256" key="3">
    <source>
        <dbReference type="ARBA" id="ARBA00023082"/>
    </source>
</evidence>
<reference evidence="8 9" key="1">
    <citation type="submission" date="2020-08" db="EMBL/GenBank/DDBJ databases">
        <title>Sequencing the genomes of 1000 actinobacteria strains.</title>
        <authorList>
            <person name="Klenk H.-P."/>
        </authorList>
    </citation>
    <scope>NUCLEOTIDE SEQUENCE [LARGE SCALE GENOMIC DNA]</scope>
    <source>
        <strain evidence="8 9">DSM 17294</strain>
    </source>
</reference>
<dbReference type="InterPro" id="IPR039425">
    <property type="entry name" value="RNA_pol_sigma-70-like"/>
</dbReference>
<dbReference type="AlphaFoldDB" id="A0A841DPB8"/>
<dbReference type="Pfam" id="PF04542">
    <property type="entry name" value="Sigma70_r2"/>
    <property type="match status" value="1"/>
</dbReference>
<dbReference type="PANTHER" id="PTHR43133:SF8">
    <property type="entry name" value="RNA POLYMERASE SIGMA FACTOR HI_1459-RELATED"/>
    <property type="match status" value="1"/>
</dbReference>
<keyword evidence="3" id="KW-0731">Sigma factor</keyword>
<dbReference type="SUPFAM" id="SSF88946">
    <property type="entry name" value="Sigma2 domain of RNA polymerase sigma factors"/>
    <property type="match status" value="1"/>
</dbReference>
<dbReference type="InterPro" id="IPR036388">
    <property type="entry name" value="WH-like_DNA-bd_sf"/>
</dbReference>
<dbReference type="PANTHER" id="PTHR43133">
    <property type="entry name" value="RNA POLYMERASE ECF-TYPE SIGMA FACTO"/>
    <property type="match status" value="1"/>
</dbReference>
<dbReference type="Proteomes" id="UP000558997">
    <property type="component" value="Unassembled WGS sequence"/>
</dbReference>
<accession>A0A841DPB8</accession>
<dbReference type="Gene3D" id="1.10.10.10">
    <property type="entry name" value="Winged helix-like DNA-binding domain superfamily/Winged helix DNA-binding domain"/>
    <property type="match status" value="1"/>
</dbReference>
<evidence type="ECO:0000256" key="4">
    <source>
        <dbReference type="ARBA" id="ARBA00023125"/>
    </source>
</evidence>
<evidence type="ECO:0000256" key="1">
    <source>
        <dbReference type="ARBA" id="ARBA00010641"/>
    </source>
</evidence>
<dbReference type="InterPro" id="IPR014284">
    <property type="entry name" value="RNA_pol_sigma-70_dom"/>
</dbReference>
<dbReference type="EMBL" id="JACHNF010000001">
    <property type="protein sequence ID" value="MBB5980412.1"/>
    <property type="molecule type" value="Genomic_DNA"/>
</dbReference>
<feature type="domain" description="RNA polymerase sigma-70 region 2" evidence="6">
    <location>
        <begin position="30"/>
        <end position="92"/>
    </location>
</feature>
<evidence type="ECO:0000313" key="9">
    <source>
        <dbReference type="Proteomes" id="UP000558997"/>
    </source>
</evidence>
<dbReference type="InterPro" id="IPR013325">
    <property type="entry name" value="RNA_pol_sigma_r2"/>
</dbReference>
<proteinExistence type="inferred from homology"/>
<dbReference type="Pfam" id="PF08281">
    <property type="entry name" value="Sigma70_r4_2"/>
    <property type="match status" value="1"/>
</dbReference>
<name>A0A841DPB8_9ACTN</name>
<dbReference type="NCBIfam" id="TIGR02937">
    <property type="entry name" value="sigma70-ECF"/>
    <property type="match status" value="1"/>
</dbReference>
<dbReference type="SUPFAM" id="SSF88659">
    <property type="entry name" value="Sigma3 and sigma4 domains of RNA polymerase sigma factors"/>
    <property type="match status" value="1"/>
</dbReference>
<dbReference type="GO" id="GO:0016987">
    <property type="term" value="F:sigma factor activity"/>
    <property type="evidence" value="ECO:0007669"/>
    <property type="project" value="UniProtKB-KW"/>
</dbReference>
<sequence>MAYEDGALDRWVELAQQGDEAALDEVLIRIRPMVLRRCTRFLPHHADAEDAAQEALLIISRKLTSYTGRGSFAGWVTVISSNAARATYRSLRDRADALGVLDTVPEPPDPRTTSVIAGTRLDLLDALDELEQRHPALVESFILRDLGELSYQEIADVTKTGLGTVKDRIHRARKFMEPRLRSDASRRS</sequence>
<keyword evidence="4" id="KW-0238">DNA-binding</keyword>